<sequence length="298" mass="33008">MSDLTDRAAAAVAQRKQGETATAAAPSIQQMLTQSWVVEQVQKQLGPGFDAGSYVRSVVSAIKNSPDLERCDPATIFGGMFTAAQMHLEIGGGLGQSWLIPRRNNKSEYGWEASFQIGYQGLLKLAYNTGILIAADTEIVRVGDKFQRGANSERGKFYDLEYGAEHENLDTPLMGVIGMFWTRGAHRPVWRYLTIDEIERRRPDHTKEQTGSRGTYVPNTPWKTDYQAMCEKTAMIHTLKWAPKSPHLALALNIDNQALSTQAEAPDEVKLHRDGEKPETIDLTATRDEAAKAGVTNE</sequence>
<protein>
    <submittedName>
        <fullName evidence="1">RecT-like DNA pairing protein</fullName>
    </submittedName>
</protein>
<evidence type="ECO:0000313" key="2">
    <source>
        <dbReference type="Proteomes" id="UP000281993"/>
    </source>
</evidence>
<dbReference type="GO" id="GO:0006259">
    <property type="term" value="P:DNA metabolic process"/>
    <property type="evidence" value="ECO:0007669"/>
    <property type="project" value="InterPro"/>
</dbReference>
<dbReference type="NCBIfam" id="TIGR00616">
    <property type="entry name" value="rect"/>
    <property type="match status" value="1"/>
</dbReference>
<organism evidence="1 2">
    <name type="scientific">Microbacterium phage ValentiniPuff</name>
    <dbReference type="NCBI Taxonomy" id="2315705"/>
    <lineage>
        <taxon>Viruses</taxon>
        <taxon>Duplodnaviria</taxon>
        <taxon>Heunggongvirae</taxon>
        <taxon>Uroviricota</taxon>
        <taxon>Caudoviricetes</taxon>
        <taxon>Valentinivirus</taxon>
        <taxon>Valentinivirus valentinipuff</taxon>
    </lineage>
</organism>
<name>A0A386KPV8_9CAUD</name>
<gene>
    <name evidence="1" type="primary">98</name>
    <name evidence="1" type="ORF">SEA_VALENTINIPUFF_98</name>
</gene>
<dbReference type="GO" id="GO:0003677">
    <property type="term" value="F:DNA binding"/>
    <property type="evidence" value="ECO:0007669"/>
    <property type="project" value="InterPro"/>
</dbReference>
<accession>A0A386KPV8</accession>
<dbReference type="InterPro" id="IPR004590">
    <property type="entry name" value="ssDNA_annealing_RecT"/>
</dbReference>
<proteinExistence type="predicted"/>
<dbReference type="Proteomes" id="UP000281993">
    <property type="component" value="Segment"/>
</dbReference>
<evidence type="ECO:0000313" key="1">
    <source>
        <dbReference type="EMBL" id="AYD87392.1"/>
    </source>
</evidence>
<dbReference type="EMBL" id="MH825712">
    <property type="protein sequence ID" value="AYD87392.1"/>
    <property type="molecule type" value="Genomic_DNA"/>
</dbReference>
<dbReference type="Pfam" id="PF03837">
    <property type="entry name" value="RecT"/>
    <property type="match status" value="1"/>
</dbReference>
<reference evidence="1 2" key="1">
    <citation type="submission" date="2018-08" db="EMBL/GenBank/DDBJ databases">
        <authorList>
            <person name="Preder H."/>
            <person name="Servin-Meza L.A."/>
            <person name="Bonilla J.A."/>
            <person name="Klyczek K."/>
            <person name="Garlena R.A."/>
            <person name="Russell D.A."/>
            <person name="Pope W.H."/>
            <person name="Jacobs-Sera D."/>
            <person name="Hatfull G.F."/>
        </authorList>
    </citation>
    <scope>NUCLEOTIDE SEQUENCE [LARGE SCALE GENOMIC DNA]</scope>
</reference>
<keyword evidence="2" id="KW-1185">Reference proteome</keyword>
<dbReference type="InterPro" id="IPR018330">
    <property type="entry name" value="RecT_fam"/>
</dbReference>